<feature type="compositionally biased region" description="Basic residues" evidence="11">
    <location>
        <begin position="1145"/>
        <end position="1156"/>
    </location>
</feature>
<evidence type="ECO:0000256" key="2">
    <source>
        <dbReference type="ARBA" id="ARBA00009493"/>
    </source>
</evidence>
<keyword evidence="6 10" id="KW-0548">Nucleotidyltransferase</keyword>
<evidence type="ECO:0000256" key="3">
    <source>
        <dbReference type="ARBA" id="ARBA00012418"/>
    </source>
</evidence>
<feature type="region of interest" description="Disordered" evidence="11">
    <location>
        <begin position="1134"/>
        <end position="1185"/>
    </location>
</feature>
<dbReference type="InterPro" id="IPR037159">
    <property type="entry name" value="RNA_POL_N_sf"/>
</dbReference>
<organism evidence="13 14">
    <name type="scientific">Polychaeton citri CBS 116435</name>
    <dbReference type="NCBI Taxonomy" id="1314669"/>
    <lineage>
        <taxon>Eukaryota</taxon>
        <taxon>Fungi</taxon>
        <taxon>Dikarya</taxon>
        <taxon>Ascomycota</taxon>
        <taxon>Pezizomycotina</taxon>
        <taxon>Dothideomycetes</taxon>
        <taxon>Dothideomycetidae</taxon>
        <taxon>Capnodiales</taxon>
        <taxon>Capnodiaceae</taxon>
        <taxon>Polychaeton</taxon>
    </lineage>
</organism>
<dbReference type="InterPro" id="IPR043502">
    <property type="entry name" value="DNA/RNA_pol_sf"/>
</dbReference>
<dbReference type="InterPro" id="IPR029262">
    <property type="entry name" value="RPOL_N"/>
</dbReference>
<feature type="compositionally biased region" description="Basic and acidic residues" evidence="11">
    <location>
        <begin position="1159"/>
        <end position="1183"/>
    </location>
</feature>
<evidence type="ECO:0000256" key="9">
    <source>
        <dbReference type="ARBA" id="ARBA00048552"/>
    </source>
</evidence>
<dbReference type="Pfam" id="PF14700">
    <property type="entry name" value="RPOL_N"/>
    <property type="match status" value="1"/>
</dbReference>
<comment type="similarity">
    <text evidence="2 10">Belongs to the phage and mitochondrial RNA polymerase family.</text>
</comment>
<dbReference type="EC" id="2.7.7.6" evidence="3 10"/>
<sequence length="1550" mass="174190">MMLVRNAGRRHQRHTSRLLATSFSQLQLPWLAPAQLRWQSSHVPATSPPPATGLARRDSTSKARQHAKEQVRHLATAAHDSVVSSGHDSAPWNVYRYQQGLSYARPEEPYSRIRPLVDPILINTSVANSENVIKVMGGVTGSVMDLLQHLHSSLRVGKVNRAEAIIHRLAEETQPNSPELMYAHSAVLEERLRLLSSQPSASQDAKDTFRDMQRWMEQEVQAAGNMPSPEMLVNMIRGAVRAHDGAKRDRVIRRYVEDSLELSEDHHEEVLYSEAYDDNEFAVLGQATADFYEAIESSDRMIETVAQEAQKALQHTDVERPNANTFIGTRPDSIDLDVLPEVRSSAMKGSGLFNIKRTLDALAELPALPADATIEAQRQRQFERQMLLEETSVKVALDAWREADEERQKMGIHSNMSNKSMGALMWSWHEALLPALQEEFQAQRQLEEQKINGSESPLNPQSSDARFAISPYLELLPLDQIAAAAILASVSTFSFGPGKLHPRDEAVNDDSSRMARFCVNIGKVIEAECSLMVAKERMKKDKSYKKFAASMAVSKLKRMALKQFRDKDAVRAAMAAKAADKSGTSKLEKVASMDWPAEVTLRLGALVTEKIIATAKIPVTKTHPRTKEKITRLQPAFTHKSVFTKGKKSSALYPHPELIKKLRSDPSPALWAKRMPMIVEPRPWTDWQEGGYLQYTNSVLRTQGDRSQMDHFKAAHSRNDTKQLMAGLNVLGKTPWLINTDVYKIQLEAWNSGEGIANFAPVDPTFDLPPAPQKDEFGEVIGGPNERKKYLTELKSIANKRTGLHSQRCFQNFQMEVARSIINDTIYFPHNMDFRGRAYPIPPYLNHMGADNVRGLMIFAKGKELGTGGLQWLKIHLANVAGYDKASLQEREQFTEDHLDDIKDSVADPLGGKRWWLRSDDAWQTLAACYELVHALNHPEGPEKFVSRLPIHQDGTCNGLQHYAALGGDPAGAAQVNLQPSDRPADIYTAVADHVKAEVEADTEKGNKIAMKLHGHITRKVVKQPVMTNVYGVTFFGAVAQVERQIEEIFPDVKKFDEVNHRMMSYYITGKIFASLGKMFEGAQAIQRWLGRCADRITMCVTFPQIEQTIDEERAFAEGQAALMGKATIADQQSEQVASAGTPTLKKKPGRPKGSTKKAITEAEKMEQSEKSFDEELEGEKKQAPLQKKSRGLFQEGMKPLFRSTVTWTTPLRLPVVQPYRTHSGKAISTNLQRFLLLQPQIWDPTLRRKQLQAFPPNFIHSLDATHMLLSALKCDEEGLTFASIHDSFWSHACDVTKLSNILRDQFIAMHGDDIIMRLREEFDTRYKDGLYLGTIKQSSEAAQKIAKWRKKTYGKTVGTQMEEMKLEYHRQKLLRSEDPERRKEGLEMITPDKIFRDVTGGSVEQAFALPNEIEQQRLGLMPENAEEFERQATYSDADEGDNTSSSIGAAVAGNGINGEDGIEEFTAEISQEEFEQADVLEDGLSASARRSGSAQNKDIESPTDKTSKATKKKGMEKKVYLWLPMEFPEVPERGEFDVRKVSNSHYFFH</sequence>
<accession>A0A9P4Q483</accession>
<dbReference type="GO" id="GO:0034245">
    <property type="term" value="C:mitochondrial DNA-directed RNA polymerase complex"/>
    <property type="evidence" value="ECO:0007669"/>
    <property type="project" value="TreeGrafter"/>
</dbReference>
<dbReference type="InterPro" id="IPR046950">
    <property type="entry name" value="DNA-dir_Rpol_C_phage-type"/>
</dbReference>
<feature type="compositionally biased region" description="Low complexity" evidence="11">
    <location>
        <begin position="1445"/>
        <end position="1460"/>
    </location>
</feature>
<dbReference type="PROSITE" id="PS00900">
    <property type="entry name" value="RNA_POL_PHAGE_1"/>
    <property type="match status" value="1"/>
</dbReference>
<dbReference type="Proteomes" id="UP000799441">
    <property type="component" value="Unassembled WGS sequence"/>
</dbReference>
<keyword evidence="14" id="KW-1185">Reference proteome</keyword>
<feature type="compositionally biased region" description="Basic and acidic residues" evidence="11">
    <location>
        <begin position="1498"/>
        <end position="1508"/>
    </location>
</feature>
<comment type="caution">
    <text evidence="13">The sequence shown here is derived from an EMBL/GenBank/DDBJ whole genome shotgun (WGS) entry which is preliminary data.</text>
</comment>
<evidence type="ECO:0000256" key="7">
    <source>
        <dbReference type="ARBA" id="ARBA00022946"/>
    </source>
</evidence>
<evidence type="ECO:0000313" key="13">
    <source>
        <dbReference type="EMBL" id="KAF2719048.1"/>
    </source>
</evidence>
<dbReference type="Gene3D" id="1.10.150.20">
    <property type="entry name" value="5' to 3' exonuclease, C-terminal subdomain"/>
    <property type="match status" value="1"/>
</dbReference>
<dbReference type="Gene3D" id="1.10.1320.10">
    <property type="entry name" value="DNA-directed RNA polymerase, N-terminal domain"/>
    <property type="match status" value="1"/>
</dbReference>
<dbReference type="InterPro" id="IPR002092">
    <property type="entry name" value="DNA-dir_Rpol_phage-type"/>
</dbReference>
<evidence type="ECO:0000256" key="5">
    <source>
        <dbReference type="ARBA" id="ARBA00022679"/>
    </source>
</evidence>
<reference evidence="13" key="1">
    <citation type="journal article" date="2020" name="Stud. Mycol.">
        <title>101 Dothideomycetes genomes: a test case for predicting lifestyles and emergence of pathogens.</title>
        <authorList>
            <person name="Haridas S."/>
            <person name="Albert R."/>
            <person name="Binder M."/>
            <person name="Bloem J."/>
            <person name="Labutti K."/>
            <person name="Salamov A."/>
            <person name="Andreopoulos B."/>
            <person name="Baker S."/>
            <person name="Barry K."/>
            <person name="Bills G."/>
            <person name="Bluhm B."/>
            <person name="Cannon C."/>
            <person name="Castanera R."/>
            <person name="Culley D."/>
            <person name="Daum C."/>
            <person name="Ezra D."/>
            <person name="Gonzalez J."/>
            <person name="Henrissat B."/>
            <person name="Kuo A."/>
            <person name="Liang C."/>
            <person name="Lipzen A."/>
            <person name="Lutzoni F."/>
            <person name="Magnuson J."/>
            <person name="Mondo S."/>
            <person name="Nolan M."/>
            <person name="Ohm R."/>
            <person name="Pangilinan J."/>
            <person name="Park H.-J."/>
            <person name="Ramirez L."/>
            <person name="Alfaro M."/>
            <person name="Sun H."/>
            <person name="Tritt A."/>
            <person name="Yoshinaga Y."/>
            <person name="Zwiers L.-H."/>
            <person name="Turgeon B."/>
            <person name="Goodwin S."/>
            <person name="Spatafora J."/>
            <person name="Crous P."/>
            <person name="Grigoriev I."/>
        </authorList>
    </citation>
    <scope>NUCLEOTIDE SEQUENCE</scope>
    <source>
        <strain evidence="13">CBS 116435</strain>
    </source>
</reference>
<dbReference type="SMART" id="SM01311">
    <property type="entry name" value="RPOL_N"/>
    <property type="match status" value="1"/>
</dbReference>
<evidence type="ECO:0000313" key="14">
    <source>
        <dbReference type="Proteomes" id="UP000799441"/>
    </source>
</evidence>
<comment type="catalytic activity">
    <reaction evidence="9 10">
        <text>RNA(n) + a ribonucleoside 5'-triphosphate = RNA(n+1) + diphosphate</text>
        <dbReference type="Rhea" id="RHEA:21248"/>
        <dbReference type="Rhea" id="RHEA-COMP:14527"/>
        <dbReference type="Rhea" id="RHEA-COMP:17342"/>
        <dbReference type="ChEBI" id="CHEBI:33019"/>
        <dbReference type="ChEBI" id="CHEBI:61557"/>
        <dbReference type="ChEBI" id="CHEBI:140395"/>
        <dbReference type="EC" id="2.7.7.6"/>
    </reaction>
</comment>
<evidence type="ECO:0000256" key="6">
    <source>
        <dbReference type="ARBA" id="ARBA00022695"/>
    </source>
</evidence>
<comment type="function">
    <text evidence="1 10">DNA-dependent RNA polymerase catalyzes the transcription of DNA into RNA using the four ribonucleoside triphosphates as substrates.</text>
</comment>
<dbReference type="FunFam" id="1.10.287.280:FF:000001">
    <property type="entry name" value="DNA-directed RNA polymerase"/>
    <property type="match status" value="1"/>
</dbReference>
<dbReference type="PANTHER" id="PTHR10102:SF0">
    <property type="entry name" value="DNA-DIRECTED RNA POLYMERASE, MITOCHONDRIAL"/>
    <property type="match status" value="1"/>
</dbReference>
<dbReference type="GO" id="GO:0006390">
    <property type="term" value="P:mitochondrial transcription"/>
    <property type="evidence" value="ECO:0007669"/>
    <property type="project" value="TreeGrafter"/>
</dbReference>
<keyword evidence="8 10" id="KW-0804">Transcription</keyword>
<dbReference type="Gene3D" id="1.10.287.280">
    <property type="match status" value="1"/>
</dbReference>
<evidence type="ECO:0000256" key="11">
    <source>
        <dbReference type="SAM" id="MobiDB-lite"/>
    </source>
</evidence>
<keyword evidence="5 10" id="KW-0808">Transferase</keyword>
<feature type="compositionally biased region" description="Basic and acidic residues" evidence="11">
    <location>
        <begin position="55"/>
        <end position="67"/>
    </location>
</feature>
<feature type="region of interest" description="Disordered" evidence="11">
    <location>
        <begin position="41"/>
        <end position="67"/>
    </location>
</feature>
<evidence type="ECO:0000256" key="10">
    <source>
        <dbReference type="RuleBase" id="RU003805"/>
    </source>
</evidence>
<protein>
    <recommendedName>
        <fullName evidence="3 10">DNA-directed RNA polymerase</fullName>
        <ecNumber evidence="3 10">2.7.7.6</ecNumber>
    </recommendedName>
</protein>
<dbReference type="PANTHER" id="PTHR10102">
    <property type="entry name" value="DNA-DIRECTED RNA POLYMERASE, MITOCHONDRIAL"/>
    <property type="match status" value="1"/>
</dbReference>
<keyword evidence="7" id="KW-0809">Transit peptide</keyword>
<keyword evidence="4 10" id="KW-0240">DNA-directed RNA polymerase</keyword>
<feature type="region of interest" description="Disordered" evidence="11">
    <location>
        <begin position="1434"/>
        <end position="1460"/>
    </location>
</feature>
<dbReference type="PROSITE" id="PS00489">
    <property type="entry name" value="RNA_POL_PHAGE_2"/>
    <property type="match status" value="1"/>
</dbReference>
<evidence type="ECO:0000256" key="1">
    <source>
        <dbReference type="ARBA" id="ARBA00004026"/>
    </source>
</evidence>
<proteinExistence type="inferred from homology"/>
<feature type="region of interest" description="Disordered" evidence="11">
    <location>
        <begin position="1488"/>
        <end position="1514"/>
    </location>
</feature>
<dbReference type="OrthoDB" id="276422at2759"/>
<dbReference type="Pfam" id="PF00940">
    <property type="entry name" value="RNA_pol"/>
    <property type="match status" value="1"/>
</dbReference>
<gene>
    <name evidence="13" type="ORF">K431DRAFT_287079</name>
</gene>
<dbReference type="SUPFAM" id="SSF56672">
    <property type="entry name" value="DNA/RNA polymerases"/>
    <property type="match status" value="1"/>
</dbReference>
<evidence type="ECO:0000256" key="8">
    <source>
        <dbReference type="ARBA" id="ARBA00023163"/>
    </source>
</evidence>
<dbReference type="GO" id="GO:0001018">
    <property type="term" value="F:mitochondrial promoter sequence-specific DNA binding"/>
    <property type="evidence" value="ECO:0007669"/>
    <property type="project" value="TreeGrafter"/>
</dbReference>
<evidence type="ECO:0000259" key="12">
    <source>
        <dbReference type="SMART" id="SM01311"/>
    </source>
</evidence>
<dbReference type="EMBL" id="MU003816">
    <property type="protein sequence ID" value="KAF2719048.1"/>
    <property type="molecule type" value="Genomic_DNA"/>
</dbReference>
<name>A0A9P4Q483_9PEZI</name>
<evidence type="ECO:0000256" key="4">
    <source>
        <dbReference type="ARBA" id="ARBA00022478"/>
    </source>
</evidence>
<dbReference type="GO" id="GO:0003899">
    <property type="term" value="F:DNA-directed RNA polymerase activity"/>
    <property type="evidence" value="ECO:0007669"/>
    <property type="project" value="UniProtKB-EC"/>
</dbReference>
<feature type="domain" description="DNA-directed RNA polymerase N-terminal" evidence="12">
    <location>
        <begin position="383"/>
        <end position="733"/>
    </location>
</feature>